<evidence type="ECO:0000256" key="1">
    <source>
        <dbReference type="SAM" id="MobiDB-lite"/>
    </source>
</evidence>
<organism evidence="2 3">
    <name type="scientific">Ficus carica</name>
    <name type="common">Common fig</name>
    <dbReference type="NCBI Taxonomy" id="3494"/>
    <lineage>
        <taxon>Eukaryota</taxon>
        <taxon>Viridiplantae</taxon>
        <taxon>Streptophyta</taxon>
        <taxon>Embryophyta</taxon>
        <taxon>Tracheophyta</taxon>
        <taxon>Spermatophyta</taxon>
        <taxon>Magnoliopsida</taxon>
        <taxon>eudicotyledons</taxon>
        <taxon>Gunneridae</taxon>
        <taxon>Pentapetalae</taxon>
        <taxon>rosids</taxon>
        <taxon>fabids</taxon>
        <taxon>Rosales</taxon>
        <taxon>Moraceae</taxon>
        <taxon>Ficeae</taxon>
        <taxon>Ficus</taxon>
    </lineage>
</organism>
<evidence type="ECO:0000313" key="2">
    <source>
        <dbReference type="EMBL" id="GMN68755.1"/>
    </source>
</evidence>
<gene>
    <name evidence="2" type="ORF">TIFTF001_037809</name>
</gene>
<keyword evidence="3" id="KW-1185">Reference proteome</keyword>
<accession>A0AA88E9F6</accession>
<dbReference type="Proteomes" id="UP001187192">
    <property type="component" value="Unassembled WGS sequence"/>
</dbReference>
<evidence type="ECO:0000313" key="3">
    <source>
        <dbReference type="Proteomes" id="UP001187192"/>
    </source>
</evidence>
<name>A0AA88E9F6_FICCA</name>
<comment type="caution">
    <text evidence="2">The sequence shown here is derived from an EMBL/GenBank/DDBJ whole genome shotgun (WGS) entry which is preliminary data.</text>
</comment>
<protein>
    <submittedName>
        <fullName evidence="2">Uncharacterized protein</fullName>
    </submittedName>
</protein>
<feature type="compositionally biased region" description="Polar residues" evidence="1">
    <location>
        <begin position="10"/>
        <end position="19"/>
    </location>
</feature>
<dbReference type="EMBL" id="BTGU01000686">
    <property type="protein sequence ID" value="GMN68755.1"/>
    <property type="molecule type" value="Genomic_DNA"/>
</dbReference>
<proteinExistence type="predicted"/>
<reference evidence="2" key="1">
    <citation type="submission" date="2023-07" db="EMBL/GenBank/DDBJ databases">
        <title>draft genome sequence of fig (Ficus carica).</title>
        <authorList>
            <person name="Takahashi T."/>
            <person name="Nishimura K."/>
        </authorList>
    </citation>
    <scope>NUCLEOTIDE SEQUENCE</scope>
</reference>
<sequence>MITLRDDTTTDSNQCSSSHNHIDSLHNKSITFLPNQLQAKQHQKSGAHSNNSLSRYPFIDSISTQIPDNYRSNRENEDISSQLLNIKKKRSGYRHPNNYDYFDFIAVRSEGLTIEIKIRISSFTVHVSTWIARKSRISPKTTQKTSLPDKEARLLSQQTSTFSRSTSLLGQSKCKNLLEDNSD</sequence>
<feature type="region of interest" description="Disordered" evidence="1">
    <location>
        <begin position="1"/>
        <end position="22"/>
    </location>
</feature>
<dbReference type="AlphaFoldDB" id="A0AA88E9F6"/>